<dbReference type="EMBL" id="FOFU01000003">
    <property type="protein sequence ID" value="SEQ22300.1"/>
    <property type="molecule type" value="Genomic_DNA"/>
</dbReference>
<dbReference type="RefSeq" id="WP_074642123.1">
    <property type="nucleotide sequence ID" value="NZ_FOFU01000003.1"/>
</dbReference>
<dbReference type="Gene3D" id="3.40.50.2300">
    <property type="match status" value="2"/>
</dbReference>
<dbReference type="Proteomes" id="UP000182360">
    <property type="component" value="Unassembled WGS sequence"/>
</dbReference>
<organism evidence="5 6">
    <name type="scientific">Treponema bryantii</name>
    <dbReference type="NCBI Taxonomy" id="163"/>
    <lineage>
        <taxon>Bacteria</taxon>
        <taxon>Pseudomonadati</taxon>
        <taxon>Spirochaetota</taxon>
        <taxon>Spirochaetia</taxon>
        <taxon>Spirochaetales</taxon>
        <taxon>Treponemataceae</taxon>
        <taxon>Treponema</taxon>
    </lineage>
</organism>
<dbReference type="InterPro" id="IPR050555">
    <property type="entry name" value="Bact_Solute-Bind_Prot2"/>
</dbReference>
<comment type="similarity">
    <text evidence="2">Belongs to the bacterial solute-binding protein 2 family.</text>
</comment>
<sequence length="315" mass="35195">MEKKTTRLIKWILLISSFIALLVFAILFYAVFLSARARIQNQSDYNPSDTCLYHVIITGTYENQSFLSEVYKGAARLAGAYKTIVDLHVPNSQADTESLQSLLDYCSFMNADGIIIYMDSAEEPPVLLTRSDSPEIPIITVGQFSPNMQQISFIGTNNWQLGKKIADESQTLLPNGGNVYILEESANQSSNSLINSIHAALQDNYNITTTVIDKLSSEIQLQGTNNIFISLTEDDTITSAQILSEQFNMTQYKLIGFGGNEVCQLYLQKGWIEKLVSLDPEKIGETAIRELFEYRTKGYANSYITADVKISTALR</sequence>
<evidence type="ECO:0000313" key="5">
    <source>
        <dbReference type="EMBL" id="SEQ22300.1"/>
    </source>
</evidence>
<evidence type="ECO:0000256" key="3">
    <source>
        <dbReference type="SAM" id="Phobius"/>
    </source>
</evidence>
<name>A0A1H9E9B2_9SPIR</name>
<dbReference type="GO" id="GO:0030288">
    <property type="term" value="C:outer membrane-bounded periplasmic space"/>
    <property type="evidence" value="ECO:0007669"/>
    <property type="project" value="TreeGrafter"/>
</dbReference>
<keyword evidence="3" id="KW-0812">Transmembrane</keyword>
<feature type="domain" description="Periplasmic binding protein" evidence="4">
    <location>
        <begin position="57"/>
        <end position="294"/>
    </location>
</feature>
<dbReference type="GO" id="GO:0030246">
    <property type="term" value="F:carbohydrate binding"/>
    <property type="evidence" value="ECO:0007669"/>
    <property type="project" value="TreeGrafter"/>
</dbReference>
<keyword evidence="3" id="KW-1133">Transmembrane helix</keyword>
<dbReference type="InterPro" id="IPR025997">
    <property type="entry name" value="SBP_2_dom"/>
</dbReference>
<dbReference type="Pfam" id="PF13407">
    <property type="entry name" value="Peripla_BP_4"/>
    <property type="match status" value="1"/>
</dbReference>
<dbReference type="AlphaFoldDB" id="A0A1H9E9B2"/>
<dbReference type="InterPro" id="IPR028082">
    <property type="entry name" value="Peripla_BP_I"/>
</dbReference>
<dbReference type="SUPFAM" id="SSF53822">
    <property type="entry name" value="Periplasmic binding protein-like I"/>
    <property type="match status" value="1"/>
</dbReference>
<proteinExistence type="inferred from homology"/>
<evidence type="ECO:0000256" key="2">
    <source>
        <dbReference type="ARBA" id="ARBA00007639"/>
    </source>
</evidence>
<keyword evidence="3" id="KW-0472">Membrane</keyword>
<evidence type="ECO:0000256" key="1">
    <source>
        <dbReference type="ARBA" id="ARBA00004196"/>
    </source>
</evidence>
<gene>
    <name evidence="5" type="ORF">SAMN04487977_10376</name>
</gene>
<evidence type="ECO:0000313" key="6">
    <source>
        <dbReference type="Proteomes" id="UP000182360"/>
    </source>
</evidence>
<keyword evidence="6" id="KW-1185">Reference proteome</keyword>
<evidence type="ECO:0000259" key="4">
    <source>
        <dbReference type="Pfam" id="PF13407"/>
    </source>
</evidence>
<comment type="subcellular location">
    <subcellularLocation>
        <location evidence="1">Cell envelope</location>
    </subcellularLocation>
</comment>
<reference evidence="5 6" key="1">
    <citation type="submission" date="2016-10" db="EMBL/GenBank/DDBJ databases">
        <authorList>
            <person name="de Groot N.N."/>
        </authorList>
    </citation>
    <scope>NUCLEOTIDE SEQUENCE [LARGE SCALE GENOMIC DNA]</scope>
    <source>
        <strain evidence="5 6">B25</strain>
    </source>
</reference>
<dbReference type="PANTHER" id="PTHR30036:SF7">
    <property type="entry name" value="ABC TRANSPORTER PERIPLASMIC-BINDING PROTEIN YPHF"/>
    <property type="match status" value="1"/>
</dbReference>
<feature type="transmembrane region" description="Helical" evidence="3">
    <location>
        <begin position="12"/>
        <end position="32"/>
    </location>
</feature>
<accession>A0A1H9E9B2</accession>
<dbReference type="OrthoDB" id="357529at2"/>
<protein>
    <submittedName>
        <fullName evidence="5">Ribose transport system substrate-binding protein</fullName>
    </submittedName>
</protein>
<dbReference type="PANTHER" id="PTHR30036">
    <property type="entry name" value="D-XYLOSE-BINDING PERIPLASMIC PROTEIN"/>
    <property type="match status" value="1"/>
</dbReference>